<evidence type="ECO:0000313" key="4">
    <source>
        <dbReference type="Proteomes" id="UP001501444"/>
    </source>
</evidence>
<organism evidence="3 4">
    <name type="scientific">Dactylosporangium salmoneum</name>
    <dbReference type="NCBI Taxonomy" id="53361"/>
    <lineage>
        <taxon>Bacteria</taxon>
        <taxon>Bacillati</taxon>
        <taxon>Actinomycetota</taxon>
        <taxon>Actinomycetes</taxon>
        <taxon>Micromonosporales</taxon>
        <taxon>Micromonosporaceae</taxon>
        <taxon>Dactylosporangium</taxon>
    </lineage>
</organism>
<reference evidence="4" key="1">
    <citation type="journal article" date="2019" name="Int. J. Syst. Evol. Microbiol.">
        <title>The Global Catalogue of Microorganisms (GCM) 10K type strain sequencing project: providing services to taxonomists for standard genome sequencing and annotation.</title>
        <authorList>
            <consortium name="The Broad Institute Genomics Platform"/>
            <consortium name="The Broad Institute Genome Sequencing Center for Infectious Disease"/>
            <person name="Wu L."/>
            <person name="Ma J."/>
        </authorList>
    </citation>
    <scope>NUCLEOTIDE SEQUENCE [LARGE SCALE GENOMIC DNA]</scope>
    <source>
        <strain evidence="4">JCM 3272</strain>
    </source>
</reference>
<evidence type="ECO:0000313" key="3">
    <source>
        <dbReference type="EMBL" id="GAA2355165.1"/>
    </source>
</evidence>
<dbReference type="EMBL" id="BAAARV010000034">
    <property type="protein sequence ID" value="GAA2355165.1"/>
    <property type="molecule type" value="Genomic_DNA"/>
</dbReference>
<comment type="caution">
    <text evidence="3">The sequence shown here is derived from an EMBL/GenBank/DDBJ whole genome shotgun (WGS) entry which is preliminary data.</text>
</comment>
<dbReference type="RefSeq" id="WP_344614668.1">
    <property type="nucleotide sequence ID" value="NZ_BAAARV010000034.1"/>
</dbReference>
<proteinExistence type="predicted"/>
<keyword evidence="4" id="KW-1185">Reference proteome</keyword>
<accession>A0ABP5TPM1</accession>
<keyword evidence="2" id="KW-0472">Membrane</keyword>
<name>A0ABP5TPM1_9ACTN</name>
<keyword evidence="2" id="KW-1133">Transmembrane helix</keyword>
<feature type="region of interest" description="Disordered" evidence="1">
    <location>
        <begin position="1"/>
        <end position="27"/>
    </location>
</feature>
<evidence type="ECO:0000256" key="2">
    <source>
        <dbReference type="SAM" id="Phobius"/>
    </source>
</evidence>
<sequence length="171" mass="18649">MMPPQPQWPAPGEVPPPPRGPGVLAPFASPPRDRDLRGLWISLVVGALVVVLCCVGGVVGVVLLVPYADGVAKKQVVSEVQTYLVAVRDENFAEARRQLCAPEQRTHSIGWFEDHYGSNPVIDYRVSVEDVTIADSVTVAVQIEHTGGRWETQQYIMEQSGSRFEICGGID</sequence>
<protein>
    <recommendedName>
        <fullName evidence="5">DUF4878 domain-containing protein</fullName>
    </recommendedName>
</protein>
<dbReference type="Proteomes" id="UP001501444">
    <property type="component" value="Unassembled WGS sequence"/>
</dbReference>
<evidence type="ECO:0000256" key="1">
    <source>
        <dbReference type="SAM" id="MobiDB-lite"/>
    </source>
</evidence>
<keyword evidence="2" id="KW-0812">Transmembrane</keyword>
<feature type="compositionally biased region" description="Pro residues" evidence="1">
    <location>
        <begin position="1"/>
        <end position="20"/>
    </location>
</feature>
<feature type="transmembrane region" description="Helical" evidence="2">
    <location>
        <begin position="39"/>
        <end position="65"/>
    </location>
</feature>
<gene>
    <name evidence="3" type="ORF">GCM10010170_047460</name>
</gene>
<evidence type="ECO:0008006" key="5">
    <source>
        <dbReference type="Google" id="ProtNLM"/>
    </source>
</evidence>